<dbReference type="PANTHER" id="PTHR10353:SF36">
    <property type="entry name" value="LP05116P"/>
    <property type="match status" value="1"/>
</dbReference>
<evidence type="ECO:0000256" key="1">
    <source>
        <dbReference type="ARBA" id="ARBA00010838"/>
    </source>
</evidence>
<organism evidence="6 7">
    <name type="scientific">Leptosia nina</name>
    <dbReference type="NCBI Taxonomy" id="320188"/>
    <lineage>
        <taxon>Eukaryota</taxon>
        <taxon>Metazoa</taxon>
        <taxon>Ecdysozoa</taxon>
        <taxon>Arthropoda</taxon>
        <taxon>Hexapoda</taxon>
        <taxon>Insecta</taxon>
        <taxon>Pterygota</taxon>
        <taxon>Neoptera</taxon>
        <taxon>Endopterygota</taxon>
        <taxon>Lepidoptera</taxon>
        <taxon>Glossata</taxon>
        <taxon>Ditrysia</taxon>
        <taxon>Papilionoidea</taxon>
        <taxon>Pieridae</taxon>
        <taxon>Pierinae</taxon>
        <taxon>Leptosia</taxon>
    </lineage>
</organism>
<dbReference type="InterPro" id="IPR033132">
    <property type="entry name" value="GH_1_N_CS"/>
</dbReference>
<dbReference type="Gene3D" id="3.20.20.80">
    <property type="entry name" value="Glycosidases"/>
    <property type="match status" value="2"/>
</dbReference>
<keyword evidence="5" id="KW-0732">Signal</keyword>
<proteinExistence type="inferred from homology"/>
<keyword evidence="3" id="KW-0326">Glycosidase</keyword>
<keyword evidence="7" id="KW-1185">Reference proteome</keyword>
<dbReference type="PANTHER" id="PTHR10353">
    <property type="entry name" value="GLYCOSYL HYDROLASE"/>
    <property type="match status" value="1"/>
</dbReference>
<evidence type="ECO:0000256" key="5">
    <source>
        <dbReference type="SAM" id="SignalP"/>
    </source>
</evidence>
<dbReference type="EMBL" id="CAVLEF010000004">
    <property type="protein sequence ID" value="CAK1543623.1"/>
    <property type="molecule type" value="Genomic_DNA"/>
</dbReference>
<sequence length="448" mass="51228">MFCFVALVFYVSAVSGYVFPDGFKFGVATSAYQIEGGWNASGKGVSIWDTFTHQNPHLIEDGSNADVACDSYHLWRNDIDLVEALGSDFYRFSISWSRILPTGLPNEVSKGGAKYYSDIIDELLRRNIQPMVTLYHYDLPQKFQDLGGWVWRLYDEEYKPTYHGRVSLANNPVWLEAGDAKYENLAELGREFGAGRYSHPIYSRTGGWPPSVEKYMAELSRRQGLLHSRLPAFTQEEIKLIRGTYDFYALNHYTSRMIRPAKPDEKPGAWIFFGSVDLNAILFTPDSWPHTAAAAVVMYPQGIRRQMAWLQQKYGNLSFLITENGCASNTKGEHDDDRIEFLDAYLKEIAKAIEEGINVEGYTAWSLMDNFEWLSGYSVSYGLYKVDFKDPQRLRTPRASAHYYADVIKSRRLDTTNINKNKYTNLTIRVTYNIFMIVVTIVSLGLSR</sequence>
<dbReference type="InterPro" id="IPR001360">
    <property type="entry name" value="Glyco_hydro_1"/>
</dbReference>
<dbReference type="GO" id="GO:0008422">
    <property type="term" value="F:beta-glucosidase activity"/>
    <property type="evidence" value="ECO:0007669"/>
    <property type="project" value="TreeGrafter"/>
</dbReference>
<name>A0AAV1J3I8_9NEOP</name>
<reference evidence="6 7" key="1">
    <citation type="submission" date="2023-11" db="EMBL/GenBank/DDBJ databases">
        <authorList>
            <person name="Okamura Y."/>
        </authorList>
    </citation>
    <scope>NUCLEOTIDE SEQUENCE [LARGE SCALE GENOMIC DNA]</scope>
</reference>
<evidence type="ECO:0008006" key="8">
    <source>
        <dbReference type="Google" id="ProtNLM"/>
    </source>
</evidence>
<protein>
    <recommendedName>
        <fullName evidence="8">Myrosinase 1-like</fullName>
    </recommendedName>
</protein>
<dbReference type="PRINTS" id="PR00131">
    <property type="entry name" value="GLHYDRLASE1"/>
</dbReference>
<keyword evidence="2" id="KW-0378">Hydrolase</keyword>
<dbReference type="AlphaFoldDB" id="A0AAV1J3I8"/>
<comment type="caution">
    <text evidence="6">The sequence shown here is derived from an EMBL/GenBank/DDBJ whole genome shotgun (WGS) entry which is preliminary data.</text>
</comment>
<comment type="similarity">
    <text evidence="1 4">Belongs to the glycosyl hydrolase 1 family.</text>
</comment>
<feature type="chain" id="PRO_5043807776" description="Myrosinase 1-like" evidence="5">
    <location>
        <begin position="17"/>
        <end position="448"/>
    </location>
</feature>
<accession>A0AAV1J3I8</accession>
<dbReference type="GO" id="GO:0005975">
    <property type="term" value="P:carbohydrate metabolic process"/>
    <property type="evidence" value="ECO:0007669"/>
    <property type="project" value="InterPro"/>
</dbReference>
<evidence type="ECO:0000313" key="7">
    <source>
        <dbReference type="Proteomes" id="UP001497472"/>
    </source>
</evidence>
<dbReference type="Proteomes" id="UP001497472">
    <property type="component" value="Unassembled WGS sequence"/>
</dbReference>
<feature type="signal peptide" evidence="5">
    <location>
        <begin position="1"/>
        <end position="16"/>
    </location>
</feature>
<gene>
    <name evidence="6" type="ORF">LNINA_LOCUS3428</name>
</gene>
<dbReference type="PROSITE" id="PS00653">
    <property type="entry name" value="GLYCOSYL_HYDROL_F1_2"/>
    <property type="match status" value="1"/>
</dbReference>
<dbReference type="InterPro" id="IPR017853">
    <property type="entry name" value="GH"/>
</dbReference>
<dbReference type="Pfam" id="PF00232">
    <property type="entry name" value="Glyco_hydro_1"/>
    <property type="match status" value="1"/>
</dbReference>
<evidence type="ECO:0000256" key="3">
    <source>
        <dbReference type="ARBA" id="ARBA00023295"/>
    </source>
</evidence>
<evidence type="ECO:0000313" key="6">
    <source>
        <dbReference type="EMBL" id="CAK1543623.1"/>
    </source>
</evidence>
<evidence type="ECO:0000256" key="2">
    <source>
        <dbReference type="ARBA" id="ARBA00022801"/>
    </source>
</evidence>
<dbReference type="SUPFAM" id="SSF51445">
    <property type="entry name" value="(Trans)glycosidases"/>
    <property type="match status" value="1"/>
</dbReference>
<evidence type="ECO:0000256" key="4">
    <source>
        <dbReference type="RuleBase" id="RU003690"/>
    </source>
</evidence>